<proteinExistence type="predicted"/>
<dbReference type="InterPro" id="IPR025877">
    <property type="entry name" value="MobA-like_NTP_Trfase"/>
</dbReference>
<dbReference type="GO" id="GO:0016779">
    <property type="term" value="F:nucleotidyltransferase activity"/>
    <property type="evidence" value="ECO:0007669"/>
    <property type="project" value="UniProtKB-KW"/>
</dbReference>
<dbReference type="Proteomes" id="UP000294963">
    <property type="component" value="Unassembled WGS sequence"/>
</dbReference>
<keyword evidence="5" id="KW-0548">Nucleotidyltransferase</keyword>
<accession>A0A4R1XSW8</accession>
<dbReference type="AlphaFoldDB" id="A0A4R1XSW8"/>
<reference evidence="5 6" key="1">
    <citation type="submission" date="2019-03" db="EMBL/GenBank/DDBJ databases">
        <title>Genomic analyses of the natural microbiome of Caenorhabditis elegans.</title>
        <authorList>
            <person name="Samuel B."/>
        </authorList>
    </citation>
    <scope>NUCLEOTIDE SEQUENCE [LARGE SCALE GENOMIC DNA]</scope>
    <source>
        <strain evidence="5 6">JUb89</strain>
    </source>
</reference>
<keyword evidence="1 5" id="KW-0808">Transferase</keyword>
<dbReference type="Gene3D" id="3.90.550.10">
    <property type="entry name" value="Spore Coat Polysaccharide Biosynthesis Protein SpsA, Chain A"/>
    <property type="match status" value="1"/>
</dbReference>
<evidence type="ECO:0000313" key="5">
    <source>
        <dbReference type="EMBL" id="TCM67494.1"/>
    </source>
</evidence>
<keyword evidence="2" id="KW-0460">Magnesium</keyword>
<dbReference type="OrthoDB" id="9788394at2"/>
<dbReference type="Pfam" id="PF12804">
    <property type="entry name" value="NTP_transf_3"/>
    <property type="match status" value="1"/>
</dbReference>
<evidence type="ECO:0000256" key="2">
    <source>
        <dbReference type="ARBA" id="ARBA00022842"/>
    </source>
</evidence>
<dbReference type="SUPFAM" id="SSF53448">
    <property type="entry name" value="Nucleotide-diphospho-sugar transferases"/>
    <property type="match status" value="1"/>
</dbReference>
<feature type="domain" description="MobA-like NTP transferase" evidence="4">
    <location>
        <begin position="30"/>
        <end position="185"/>
    </location>
</feature>
<evidence type="ECO:0000259" key="4">
    <source>
        <dbReference type="Pfam" id="PF12804"/>
    </source>
</evidence>
<dbReference type="EMBL" id="SLVJ01000008">
    <property type="protein sequence ID" value="TCM67494.1"/>
    <property type="molecule type" value="Genomic_DNA"/>
</dbReference>
<evidence type="ECO:0000313" key="6">
    <source>
        <dbReference type="Proteomes" id="UP000294963"/>
    </source>
</evidence>
<organism evidence="5 6">
    <name type="scientific">Acinetobacter calcoaceticus</name>
    <dbReference type="NCBI Taxonomy" id="471"/>
    <lineage>
        <taxon>Bacteria</taxon>
        <taxon>Pseudomonadati</taxon>
        <taxon>Pseudomonadota</taxon>
        <taxon>Gammaproteobacteria</taxon>
        <taxon>Moraxellales</taxon>
        <taxon>Moraxellaceae</taxon>
        <taxon>Acinetobacter</taxon>
        <taxon>Acinetobacter calcoaceticus/baumannii complex</taxon>
    </lineage>
</organism>
<gene>
    <name evidence="5" type="ORF">EC844_1088</name>
</gene>
<comment type="caution">
    <text evidence="5">The sequence shown here is derived from an EMBL/GenBank/DDBJ whole genome shotgun (WGS) entry which is preliminary data.</text>
</comment>
<evidence type="ECO:0000256" key="3">
    <source>
        <dbReference type="SAM" id="MobiDB-lite"/>
    </source>
</evidence>
<dbReference type="PANTHER" id="PTHR19136:SF81">
    <property type="entry name" value="MOLYBDENUM COFACTOR GUANYLYLTRANSFERASE"/>
    <property type="match status" value="1"/>
</dbReference>
<protein>
    <submittedName>
        <fullName evidence="5">Molybdenum cofactor guanylyltransferase</fullName>
    </submittedName>
</protein>
<feature type="region of interest" description="Disordered" evidence="3">
    <location>
        <begin position="1"/>
        <end position="22"/>
    </location>
</feature>
<dbReference type="PANTHER" id="PTHR19136">
    <property type="entry name" value="MOLYBDENUM COFACTOR GUANYLYLTRANSFERASE"/>
    <property type="match status" value="1"/>
</dbReference>
<keyword evidence="6" id="KW-1185">Reference proteome</keyword>
<dbReference type="InterPro" id="IPR029044">
    <property type="entry name" value="Nucleotide-diphossugar_trans"/>
</dbReference>
<name>A0A4R1XSW8_ACICA</name>
<sequence length="225" mass="25426">MITSIEQNTTTPQRQSSSNTQGLYPSTDLVILAGGQARRMNGINKLLQRFDAQIQLLKIYQQLQQQVAQVWVNSHRDHSYYRQLIANIRCFVDDQAGFIGPLMGMKSAWTHSQADYILFVPCDVTYIPEQVLSQLHQCLIAVPTAQLAYLSINQSALYPFCLAKRSSLPMLIKHLQQPNAAQRSLKACFQALHAVALEIENPALIFHSINGIDELQQYQSLQSIR</sequence>
<evidence type="ECO:0000256" key="1">
    <source>
        <dbReference type="ARBA" id="ARBA00022679"/>
    </source>
</evidence>